<dbReference type="InterPro" id="IPR047693">
    <property type="entry name" value="RNA-guided_IscB-like"/>
</dbReference>
<dbReference type="EMBL" id="CDGJ01000092">
    <property type="protein sequence ID" value="CEJ08758.1"/>
    <property type="molecule type" value="Genomic_DNA"/>
</dbReference>
<dbReference type="GO" id="GO:0008270">
    <property type="term" value="F:zinc ion binding"/>
    <property type="evidence" value="ECO:0007669"/>
    <property type="project" value="InterPro"/>
</dbReference>
<dbReference type="Proteomes" id="UP000836597">
    <property type="component" value="Chromosome"/>
</dbReference>
<keyword evidence="2" id="KW-0255">Endonuclease</keyword>
<name>A0A8S0WGU4_9FIRM</name>
<evidence type="ECO:0000313" key="4">
    <source>
        <dbReference type="Proteomes" id="UP001071230"/>
    </source>
</evidence>
<accession>A0A8S0WGU4</accession>
<dbReference type="EMBL" id="LR746496">
    <property type="protein sequence ID" value="CAA7602202.1"/>
    <property type="molecule type" value="Genomic_DNA"/>
</dbReference>
<keyword evidence="2" id="KW-0540">Nuclease</keyword>
<dbReference type="GO" id="GO:0004519">
    <property type="term" value="F:endonuclease activity"/>
    <property type="evidence" value="ECO:0007669"/>
    <property type="project" value="UniProtKB-KW"/>
</dbReference>
<evidence type="ECO:0000313" key="3">
    <source>
        <dbReference type="EMBL" id="CEJ08758.1"/>
    </source>
</evidence>
<dbReference type="AlphaFoldDB" id="A0A8S0WGU4"/>
<keyword evidence="2" id="KW-0378">Hydrolase</keyword>
<dbReference type="InterPro" id="IPR003615">
    <property type="entry name" value="HNH_nuc"/>
</dbReference>
<feature type="domain" description="HNH nuclease" evidence="1">
    <location>
        <begin position="163"/>
        <end position="218"/>
    </location>
</feature>
<dbReference type="Pfam" id="PF01844">
    <property type="entry name" value="HNH"/>
    <property type="match status" value="1"/>
</dbReference>
<dbReference type="CDD" id="cd00085">
    <property type="entry name" value="HNHc"/>
    <property type="match status" value="1"/>
</dbReference>
<reference evidence="3" key="1">
    <citation type="submission" date="2014-11" db="EMBL/GenBank/DDBJ databases">
        <authorList>
            <person name="Hornung B.V."/>
        </authorList>
    </citation>
    <scope>NUCLEOTIDE SEQUENCE</scope>
    <source>
        <strain evidence="3">INE</strain>
    </source>
</reference>
<dbReference type="RefSeq" id="WP_240985612.1">
    <property type="nucleotide sequence ID" value="NZ_CDGJ01000092.1"/>
</dbReference>
<dbReference type="KEGG" id="aacx:DEACI_2875"/>
<reference evidence="2" key="2">
    <citation type="submission" date="2020-01" db="EMBL/GenBank/DDBJ databases">
        <authorList>
            <person name="Hornung B."/>
        </authorList>
    </citation>
    <scope>NUCLEOTIDE SEQUENCE</scope>
    <source>
        <strain evidence="2">PacBioINE</strain>
    </source>
</reference>
<dbReference type="Gene3D" id="1.10.30.50">
    <property type="match status" value="1"/>
</dbReference>
<dbReference type="InterPro" id="IPR002711">
    <property type="entry name" value="HNH"/>
</dbReference>
<sequence>MAKYEGCLRDGKAKGIQAKPFTVQLMYETTEYTQSAALGLDSGYTHVGFSAVNTTKELIAGELTLLQGQVERNKERSMYRRQRRNRLRYRAKRFSNRRKPAGWLAPSLQNKLDTHIHLVDKISTLVPISKVVVEVAAFDIQAIKNPGIEGKGYQQGEQYGFWNLREYIFHRDNHQCQNPECKNKAGEKVLQVHHIGFWKEDRSDRPGNLITLCTKCHTPANHQPSGFLHGWQLKVKSYKPETFMSIVRWKLVNALGCEHTYGHVTKAKRIELGLVKSHANDAFCIAGGTRQQRVDPLQVKQIRRNNRSLELFYDARYIDIRTSEKASGGELFSGRRTRNKNLNGPNLRVFRGRKLSKGRRSIRKRRHAYQPGDTVLLAGQRFSVKGIQNRGAYIKLTDLAKPVKTELVSPLYYGKGLCFR</sequence>
<dbReference type="InterPro" id="IPR025938">
    <property type="entry name" value="RRXRR_dom"/>
</dbReference>
<protein>
    <submittedName>
        <fullName evidence="2">HNH endonuclease</fullName>
    </submittedName>
    <submittedName>
        <fullName evidence="3">Paclitaxel/taxanoid biosynthesis susceptibility protein TS1</fullName>
    </submittedName>
</protein>
<dbReference type="Pfam" id="PF14239">
    <property type="entry name" value="RRXRR"/>
    <property type="match status" value="1"/>
</dbReference>
<dbReference type="GO" id="GO:0003676">
    <property type="term" value="F:nucleic acid binding"/>
    <property type="evidence" value="ECO:0007669"/>
    <property type="project" value="InterPro"/>
</dbReference>
<gene>
    <name evidence="2" type="ORF">DEACI_2875</name>
    <name evidence="3" type="ORF">DEACI_3238</name>
</gene>
<proteinExistence type="predicted"/>
<dbReference type="SMART" id="SM00507">
    <property type="entry name" value="HNHc"/>
    <property type="match status" value="1"/>
</dbReference>
<keyword evidence="4" id="KW-1185">Reference proteome</keyword>
<organism evidence="2">
    <name type="scientific">Acididesulfobacillus acetoxydans</name>
    <dbReference type="NCBI Taxonomy" id="1561005"/>
    <lineage>
        <taxon>Bacteria</taxon>
        <taxon>Bacillati</taxon>
        <taxon>Bacillota</taxon>
        <taxon>Clostridia</taxon>
        <taxon>Eubacteriales</taxon>
        <taxon>Peptococcaceae</taxon>
        <taxon>Acididesulfobacillus</taxon>
    </lineage>
</organism>
<evidence type="ECO:0000259" key="1">
    <source>
        <dbReference type="SMART" id="SM00507"/>
    </source>
</evidence>
<evidence type="ECO:0000313" key="2">
    <source>
        <dbReference type="EMBL" id="CAA7602202.1"/>
    </source>
</evidence>
<dbReference type="NCBIfam" id="NF040563">
    <property type="entry name" value="guided_IscB"/>
    <property type="match status" value="1"/>
</dbReference>
<dbReference type="Proteomes" id="UP001071230">
    <property type="component" value="Unassembled WGS sequence"/>
</dbReference>